<evidence type="ECO:0000259" key="2">
    <source>
        <dbReference type="Pfam" id="PF09374"/>
    </source>
</evidence>
<feature type="domain" description="TtsA-like Glycoside hydrolase family 108" evidence="1">
    <location>
        <begin position="10"/>
        <end position="99"/>
    </location>
</feature>
<dbReference type="EMBL" id="LR797494">
    <property type="protein sequence ID" value="CAB4220317.1"/>
    <property type="molecule type" value="Genomic_DNA"/>
</dbReference>
<dbReference type="PROSITE" id="PS50096">
    <property type="entry name" value="IQ"/>
    <property type="match status" value="1"/>
</dbReference>
<organism evidence="8">
    <name type="scientific">uncultured Caudovirales phage</name>
    <dbReference type="NCBI Taxonomy" id="2100421"/>
    <lineage>
        <taxon>Viruses</taxon>
        <taxon>Duplodnaviria</taxon>
        <taxon>Heunggongvirae</taxon>
        <taxon>Uroviricota</taxon>
        <taxon>Caudoviricetes</taxon>
        <taxon>Peduoviridae</taxon>
        <taxon>Maltschvirus</taxon>
        <taxon>Maltschvirus maltsch</taxon>
    </lineage>
</organism>
<evidence type="ECO:0000313" key="6">
    <source>
        <dbReference type="EMBL" id="CAB4178815.1"/>
    </source>
</evidence>
<dbReference type="EMBL" id="LR796511">
    <property type="protein sequence ID" value="CAB4149045.1"/>
    <property type="molecule type" value="Genomic_DNA"/>
</dbReference>
<proteinExistence type="predicted"/>
<evidence type="ECO:0000313" key="8">
    <source>
        <dbReference type="EMBL" id="CAB4220317.1"/>
    </source>
</evidence>
<evidence type="ECO:0000313" key="3">
    <source>
        <dbReference type="EMBL" id="CAB4149045.1"/>
    </source>
</evidence>
<evidence type="ECO:0000313" key="4">
    <source>
        <dbReference type="EMBL" id="CAB4167379.1"/>
    </source>
</evidence>
<protein>
    <submittedName>
        <fullName evidence="8">ZliS Lysozyme family protein</fullName>
    </submittedName>
</protein>
<dbReference type="EMBL" id="LR796809">
    <property type="protein sequence ID" value="CAB4167379.1"/>
    <property type="molecule type" value="Genomic_DNA"/>
</dbReference>
<accession>A0A6J5T0Y9</accession>
<dbReference type="Pfam" id="PF09374">
    <property type="entry name" value="PG_binding_3"/>
    <property type="match status" value="1"/>
</dbReference>
<dbReference type="Gene3D" id="1.20.141.10">
    <property type="entry name" value="Chitosanase, subunit A, domain 1"/>
    <property type="match status" value="1"/>
</dbReference>
<reference evidence="8" key="1">
    <citation type="submission" date="2020-05" db="EMBL/GenBank/DDBJ databases">
        <authorList>
            <person name="Chiriac C."/>
            <person name="Salcher M."/>
            <person name="Ghai R."/>
            <person name="Kavagutti S V."/>
        </authorList>
    </citation>
    <scope>NUCLEOTIDE SEQUENCE</scope>
</reference>
<sequence>MSADFNIAVDFVLKHEGGYSNHTNDPGGPTNFGISLRLLEQQGIDIDGDGDIDIDDIKGVTKTRAKEIYKELWWDKYHYENIESTEIAKKVFDVAVNAGASRAHKITQRAINRITSGSLAVDGVLGPKTLSAINRIITRGNYLNLYQAIQKEQELFYIDISDKNIKLRSFIRGWLARAKQ</sequence>
<gene>
    <name evidence="6" type="ORF">UFOVP1026_3</name>
    <name evidence="7" type="ORF">UFOVP1180_40</name>
    <name evidence="8" type="ORF">UFOVP1629_16</name>
    <name evidence="3" type="ORF">UFOVP527_46</name>
    <name evidence="4" type="ORF">UFOVP855_16</name>
    <name evidence="5" type="ORF">UFOVP954_4</name>
</gene>
<dbReference type="InterPro" id="IPR018537">
    <property type="entry name" value="Peptidoglycan-bd_3"/>
</dbReference>
<dbReference type="Pfam" id="PF05838">
    <property type="entry name" value="Glyco_hydro_108"/>
    <property type="match status" value="1"/>
</dbReference>
<dbReference type="EMBL" id="LR796975">
    <property type="protein sequence ID" value="CAB4178815.1"/>
    <property type="molecule type" value="Genomic_DNA"/>
</dbReference>
<dbReference type="EMBL" id="LR797123">
    <property type="protein sequence ID" value="CAB4188614.1"/>
    <property type="molecule type" value="Genomic_DNA"/>
</dbReference>
<dbReference type="SUPFAM" id="SSF53955">
    <property type="entry name" value="Lysozyme-like"/>
    <property type="match status" value="1"/>
</dbReference>
<dbReference type="EMBL" id="LR796903">
    <property type="protein sequence ID" value="CAB4173541.1"/>
    <property type="molecule type" value="Genomic_DNA"/>
</dbReference>
<dbReference type="CDD" id="cd13926">
    <property type="entry name" value="N-acetylmuramidase_GH108"/>
    <property type="match status" value="1"/>
</dbReference>
<dbReference type="InterPro" id="IPR018247">
    <property type="entry name" value="EF_Hand_1_Ca_BS"/>
</dbReference>
<feature type="domain" description="Peptidoglycan binding" evidence="2">
    <location>
        <begin position="103"/>
        <end position="178"/>
    </location>
</feature>
<dbReference type="InterPro" id="IPR008565">
    <property type="entry name" value="TtsA-like_GH18_dom"/>
</dbReference>
<dbReference type="InterPro" id="IPR023346">
    <property type="entry name" value="Lysozyme-like_dom_sf"/>
</dbReference>
<dbReference type="PROSITE" id="PS00018">
    <property type="entry name" value="EF_HAND_1"/>
    <property type="match status" value="1"/>
</dbReference>
<evidence type="ECO:0000313" key="5">
    <source>
        <dbReference type="EMBL" id="CAB4173541.1"/>
    </source>
</evidence>
<evidence type="ECO:0000313" key="7">
    <source>
        <dbReference type="EMBL" id="CAB4188614.1"/>
    </source>
</evidence>
<evidence type="ECO:0000259" key="1">
    <source>
        <dbReference type="Pfam" id="PF05838"/>
    </source>
</evidence>
<name>A0A6J5T0Y9_9CAUD</name>